<feature type="signal peptide" evidence="1">
    <location>
        <begin position="1"/>
        <end position="25"/>
    </location>
</feature>
<dbReference type="Pfam" id="PF06439">
    <property type="entry name" value="3keto-disac_hyd"/>
    <property type="match status" value="1"/>
</dbReference>
<evidence type="ECO:0000259" key="2">
    <source>
        <dbReference type="Pfam" id="PF06439"/>
    </source>
</evidence>
<accession>A0A0C1L7E8</accession>
<organism evidence="3 4">
    <name type="scientific">Flavihumibacter solisilvae</name>
    <dbReference type="NCBI Taxonomy" id="1349421"/>
    <lineage>
        <taxon>Bacteria</taxon>
        <taxon>Pseudomonadati</taxon>
        <taxon>Bacteroidota</taxon>
        <taxon>Chitinophagia</taxon>
        <taxon>Chitinophagales</taxon>
        <taxon>Chitinophagaceae</taxon>
        <taxon>Flavihumibacter</taxon>
    </lineage>
</organism>
<gene>
    <name evidence="3" type="ORF">OI18_02725</name>
</gene>
<proteinExistence type="predicted"/>
<evidence type="ECO:0000256" key="1">
    <source>
        <dbReference type="SAM" id="SignalP"/>
    </source>
</evidence>
<comment type="caution">
    <text evidence="3">The sequence shown here is derived from an EMBL/GenBank/DDBJ whole genome shotgun (WGS) entry which is preliminary data.</text>
</comment>
<dbReference type="InterPro" id="IPR010496">
    <property type="entry name" value="AL/BT2_dom"/>
</dbReference>
<evidence type="ECO:0000313" key="3">
    <source>
        <dbReference type="EMBL" id="KIC96097.1"/>
    </source>
</evidence>
<feature type="chain" id="PRO_5002148853" description="3-keto-alpha-glucoside-1,2-lyase/3-keto-2-hydroxy-glucal hydratase domain-containing protein" evidence="1">
    <location>
        <begin position="26"/>
        <end position="248"/>
    </location>
</feature>
<dbReference type="AlphaFoldDB" id="A0A0C1L7E8"/>
<reference evidence="3 4" key="1">
    <citation type="submission" date="2014-11" db="EMBL/GenBank/DDBJ databases">
        <title>Genome sequence of Flavihumibacter solisilvae 3-3.</title>
        <authorList>
            <person name="Zhou G."/>
            <person name="Li M."/>
            <person name="Wang G."/>
        </authorList>
    </citation>
    <scope>NUCLEOTIDE SEQUENCE [LARGE SCALE GENOMIC DNA]</scope>
    <source>
        <strain evidence="3 4">3-3</strain>
    </source>
</reference>
<dbReference type="EMBL" id="JSVC01000002">
    <property type="protein sequence ID" value="KIC96097.1"/>
    <property type="molecule type" value="Genomic_DNA"/>
</dbReference>
<evidence type="ECO:0000313" key="4">
    <source>
        <dbReference type="Proteomes" id="UP000031408"/>
    </source>
</evidence>
<keyword evidence="1" id="KW-0732">Signal</keyword>
<keyword evidence="4" id="KW-1185">Reference proteome</keyword>
<sequence length="248" mass="27553">MKNMKYLFFSLSVLLAMQSESSAQQQGDPKATEVWQPVPPVIEPGNAQKAPSDAIVLFDGSSLNEWVSAKNGGQPGWTVENGILTVKGGAGDIKTKQQFSDCQLHIEWRTPAKVEGEGQGRGNSGIFLMEQYELQVLDNYNNKTYSNGQAGSLYKQLIPLVNACRKPGEWQSYDVIFTAPRFKSDGTLESPARITVLHNNVLVQNNVELTGKTLYIGKPFYEKHGPLSIQLQDHGNPVSFRNIWLRKL</sequence>
<dbReference type="STRING" id="1349421.OI18_02725"/>
<protein>
    <recommendedName>
        <fullName evidence="2">3-keto-alpha-glucoside-1,2-lyase/3-keto-2-hydroxy-glucal hydratase domain-containing protein</fullName>
    </recommendedName>
</protein>
<dbReference type="Proteomes" id="UP000031408">
    <property type="component" value="Unassembled WGS sequence"/>
</dbReference>
<dbReference type="Gene3D" id="2.60.120.560">
    <property type="entry name" value="Exo-inulinase, domain 1"/>
    <property type="match status" value="1"/>
</dbReference>
<feature type="domain" description="3-keto-alpha-glucoside-1,2-lyase/3-keto-2-hydroxy-glucal hydratase" evidence="2">
    <location>
        <begin position="54"/>
        <end position="246"/>
    </location>
</feature>
<name>A0A0C1L7E8_9BACT</name>
<dbReference type="GO" id="GO:0016787">
    <property type="term" value="F:hydrolase activity"/>
    <property type="evidence" value="ECO:0007669"/>
    <property type="project" value="InterPro"/>
</dbReference>